<name>K1Z5M3_9BACT</name>
<dbReference type="EMBL" id="AMFJ01028836">
    <property type="protein sequence ID" value="EKD44541.1"/>
    <property type="molecule type" value="Genomic_DNA"/>
</dbReference>
<sequence>MKNIKCIISIVTQIFCLDLDSFRKNPFLIPLNALSTRQDSNYLLNTLYFNISKSRERFSRKSMFCLLLPT</sequence>
<comment type="caution">
    <text evidence="1">The sequence shown here is derived from an EMBL/GenBank/DDBJ whole genome shotgun (WGS) entry which is preliminary data.</text>
</comment>
<gene>
    <name evidence="1" type="ORF">ACD_71C00105G0001</name>
</gene>
<proteinExistence type="predicted"/>
<evidence type="ECO:0000313" key="1">
    <source>
        <dbReference type="EMBL" id="EKD44541.1"/>
    </source>
</evidence>
<dbReference type="AlphaFoldDB" id="K1Z5M3"/>
<protein>
    <submittedName>
        <fullName evidence="1">Uncharacterized protein</fullName>
    </submittedName>
</protein>
<reference evidence="1" key="1">
    <citation type="journal article" date="2012" name="Science">
        <title>Fermentation, hydrogen, and sulfur metabolism in multiple uncultivated bacterial phyla.</title>
        <authorList>
            <person name="Wrighton K.C."/>
            <person name="Thomas B.C."/>
            <person name="Sharon I."/>
            <person name="Miller C.S."/>
            <person name="Castelle C.J."/>
            <person name="VerBerkmoes N.C."/>
            <person name="Wilkins M.J."/>
            <person name="Hettich R.L."/>
            <person name="Lipton M.S."/>
            <person name="Williams K.H."/>
            <person name="Long P.E."/>
            <person name="Banfield J.F."/>
        </authorList>
    </citation>
    <scope>NUCLEOTIDE SEQUENCE [LARGE SCALE GENOMIC DNA]</scope>
</reference>
<feature type="non-terminal residue" evidence="1">
    <location>
        <position position="70"/>
    </location>
</feature>
<organism evidence="1">
    <name type="scientific">uncultured bacterium</name>
    <name type="common">gcode 4</name>
    <dbReference type="NCBI Taxonomy" id="1234023"/>
    <lineage>
        <taxon>Bacteria</taxon>
        <taxon>environmental samples</taxon>
    </lineage>
</organism>
<accession>K1Z5M3</accession>